<dbReference type="EMBL" id="AOLQ01000004">
    <property type="protein sequence ID" value="EMA11589.1"/>
    <property type="molecule type" value="Genomic_DNA"/>
</dbReference>
<comment type="caution">
    <text evidence="1">The sequence shown here is derived from an EMBL/GenBank/DDBJ whole genome shotgun (WGS) entry which is preliminary data.</text>
</comment>
<dbReference type="AlphaFoldDB" id="M0JUF2"/>
<name>M0JUF2_HALVA</name>
<organism evidence="1 2">
    <name type="scientific">Haloarcula vallismortis ATCC 29715</name>
    <dbReference type="NCBI Taxonomy" id="662477"/>
    <lineage>
        <taxon>Archaea</taxon>
        <taxon>Methanobacteriati</taxon>
        <taxon>Methanobacteriota</taxon>
        <taxon>Stenosarchaea group</taxon>
        <taxon>Halobacteria</taxon>
        <taxon>Halobacteriales</taxon>
        <taxon>Haloarculaceae</taxon>
        <taxon>Haloarcula</taxon>
    </lineage>
</organism>
<dbReference type="Gene3D" id="1.10.287.1080">
    <property type="entry name" value="MazG-like"/>
    <property type="match status" value="1"/>
</dbReference>
<sequence>MTDWFEKADQNIEEWGDQDLETLLLCMQEELGELTQAVLQYQHEEGEAERIREELDDLMPLGIQFERKLESIQGGEQ</sequence>
<keyword evidence="2" id="KW-1185">Reference proteome</keyword>
<proteinExistence type="predicted"/>
<dbReference type="Proteomes" id="UP000011534">
    <property type="component" value="Unassembled WGS sequence"/>
</dbReference>
<dbReference type="RefSeq" id="WP_004515158.1">
    <property type="nucleotide sequence ID" value="NZ_AOLQ01000004.1"/>
</dbReference>
<evidence type="ECO:0000313" key="2">
    <source>
        <dbReference type="Proteomes" id="UP000011534"/>
    </source>
</evidence>
<evidence type="ECO:0000313" key="1">
    <source>
        <dbReference type="EMBL" id="EMA11589.1"/>
    </source>
</evidence>
<accession>M0JUF2</accession>
<protein>
    <submittedName>
        <fullName evidence="1">Uncharacterized protein</fullName>
    </submittedName>
</protein>
<dbReference type="SUPFAM" id="SSF101386">
    <property type="entry name" value="all-alpha NTP pyrophosphatases"/>
    <property type="match status" value="1"/>
</dbReference>
<dbReference type="OrthoDB" id="350930at2157"/>
<reference evidence="1 2" key="1">
    <citation type="journal article" date="2014" name="PLoS Genet.">
        <title>Phylogenetically driven sequencing of extremely halophilic archaea reveals strategies for static and dynamic osmo-response.</title>
        <authorList>
            <person name="Becker E.A."/>
            <person name="Seitzer P.M."/>
            <person name="Tritt A."/>
            <person name="Larsen D."/>
            <person name="Krusor M."/>
            <person name="Yao A.I."/>
            <person name="Wu D."/>
            <person name="Madern D."/>
            <person name="Eisen J.A."/>
            <person name="Darling A.E."/>
            <person name="Facciotti M.T."/>
        </authorList>
    </citation>
    <scope>NUCLEOTIDE SEQUENCE [LARGE SCALE GENOMIC DNA]</scope>
    <source>
        <strain evidence="1 2">ATCC 29715</strain>
    </source>
</reference>
<gene>
    <name evidence="1" type="ORF">C437_01715</name>
</gene>